<reference evidence="2 3" key="1">
    <citation type="journal article" date="2014" name="Genome Announc.">
        <title>Draft genome sequences of eight enterohepatic helicobacter species isolated from both laboratory and wild rodents.</title>
        <authorList>
            <person name="Sheh A."/>
            <person name="Shen Z."/>
            <person name="Fox J.G."/>
        </authorList>
    </citation>
    <scope>NUCLEOTIDE SEQUENCE [LARGE SCALE GENOMIC DNA]</scope>
    <source>
        <strain evidence="2 3">ST1</strain>
    </source>
</reference>
<dbReference type="Gene3D" id="3.40.50.12230">
    <property type="match status" value="1"/>
</dbReference>
<sequence>MIFDQIIIIGSGSIASDILDSMCEFTSKLESNIKPTHISSLSLILESSLQCISLSNSMQLQPILAMSYCSHSLSLLQHKAKKHNIPYLSCNDSNTLDIFFASIDFPTLVISANNNYIFKSSAICNENLKIINFHNALLPCHKGVNAPIWSIYEQDEKSGVTWHVVSSKLDSGDILIQKEMPIAPDINSLKLFQSLMKLGFDAFVEIKDSLLDWSVSFVPMAKDSRAPHRARDLPNSGFLNPAWDRDKISAFLRSMDAFGVIPKPCIIIHDKVFTITKYWLNISYFQNEISYQRHSESDLLQRDSTKVKPPSNIANDIIGDIVKEDPKDRISKDKIPEDRIFLHIKDIALELCLASNNVSSSSIDLESNNKSLKTYKAYTSSIHDNATGGGGVTSLCKNNNAINDIALKLSAFISTTKNTNNHNIHISFISGFANYTLGNISNNKRRAA</sequence>
<dbReference type="PANTHER" id="PTHR11138">
    <property type="entry name" value="METHIONYL-TRNA FORMYLTRANSFERASE"/>
    <property type="match status" value="1"/>
</dbReference>
<evidence type="ECO:0000259" key="1">
    <source>
        <dbReference type="Pfam" id="PF00551"/>
    </source>
</evidence>
<dbReference type="GO" id="GO:0004479">
    <property type="term" value="F:methionyl-tRNA formyltransferase activity"/>
    <property type="evidence" value="ECO:0007669"/>
    <property type="project" value="TreeGrafter"/>
</dbReference>
<dbReference type="Pfam" id="PF00551">
    <property type="entry name" value="Formyl_trans_N"/>
    <property type="match status" value="1"/>
</dbReference>
<dbReference type="InterPro" id="IPR002376">
    <property type="entry name" value="Formyl_transf_N"/>
</dbReference>
<name>A0A4V6I3E7_9HELI</name>
<evidence type="ECO:0000313" key="3">
    <source>
        <dbReference type="Proteomes" id="UP000029922"/>
    </source>
</evidence>
<dbReference type="RefSeq" id="WP_138070005.1">
    <property type="nucleotide sequence ID" value="NZ_JRPD02000015.1"/>
</dbReference>
<dbReference type="InterPro" id="IPR036477">
    <property type="entry name" value="Formyl_transf_N_sf"/>
</dbReference>
<accession>A0A4V6I3E7</accession>
<dbReference type="PANTHER" id="PTHR11138:SF5">
    <property type="entry name" value="METHIONYL-TRNA FORMYLTRANSFERASE, MITOCHONDRIAL"/>
    <property type="match status" value="1"/>
</dbReference>
<gene>
    <name evidence="2" type="ORF">LS73_006895</name>
</gene>
<dbReference type="SUPFAM" id="SSF53328">
    <property type="entry name" value="Formyltransferase"/>
    <property type="match status" value="1"/>
</dbReference>
<comment type="caution">
    <text evidence="2">The sequence shown here is derived from an EMBL/GenBank/DDBJ whole genome shotgun (WGS) entry which is preliminary data.</text>
</comment>
<dbReference type="OrthoDB" id="5320219at2"/>
<evidence type="ECO:0000313" key="2">
    <source>
        <dbReference type="EMBL" id="TLD99792.1"/>
    </source>
</evidence>
<dbReference type="EMBL" id="JRPD02000015">
    <property type="protein sequence ID" value="TLD99792.1"/>
    <property type="molecule type" value="Genomic_DNA"/>
</dbReference>
<organism evidence="2 3">
    <name type="scientific">Helicobacter muridarum</name>
    <dbReference type="NCBI Taxonomy" id="216"/>
    <lineage>
        <taxon>Bacteria</taxon>
        <taxon>Pseudomonadati</taxon>
        <taxon>Campylobacterota</taxon>
        <taxon>Epsilonproteobacteria</taxon>
        <taxon>Campylobacterales</taxon>
        <taxon>Helicobacteraceae</taxon>
        <taxon>Helicobacter</taxon>
    </lineage>
</organism>
<dbReference type="Proteomes" id="UP000029922">
    <property type="component" value="Unassembled WGS sequence"/>
</dbReference>
<feature type="domain" description="Formyl transferase N-terminal" evidence="1">
    <location>
        <begin position="116"/>
        <end position="204"/>
    </location>
</feature>
<protein>
    <recommendedName>
        <fullName evidence="1">Formyl transferase N-terminal domain-containing protein</fullName>
    </recommendedName>
</protein>
<proteinExistence type="predicted"/>
<dbReference type="AlphaFoldDB" id="A0A4V6I3E7"/>